<dbReference type="RefSeq" id="WP_238224261.1">
    <property type="nucleotide sequence ID" value="NZ_BPQD01000007.1"/>
</dbReference>
<evidence type="ECO:0000256" key="3">
    <source>
        <dbReference type="RuleBase" id="RU368077"/>
    </source>
</evidence>
<comment type="function">
    <text evidence="3">Catalyzes the hydrolytic dehalogenation of small (S)-2-haloalkanoic acids to yield the corresponding (R)-2-hydroxyalkanoic acids.</text>
</comment>
<dbReference type="InterPro" id="IPR006439">
    <property type="entry name" value="HAD-SF_hydro_IA"/>
</dbReference>
<dbReference type="SFLD" id="SFLDS00003">
    <property type="entry name" value="Haloacid_Dehalogenase"/>
    <property type="match status" value="1"/>
</dbReference>
<dbReference type="EMBL" id="JAUFPX010000002">
    <property type="protein sequence ID" value="MDN3589649.1"/>
    <property type="molecule type" value="Genomic_DNA"/>
</dbReference>
<dbReference type="InterPro" id="IPR051540">
    <property type="entry name" value="S-2-haloacid_dehalogenase"/>
</dbReference>
<keyword evidence="5" id="KW-1185">Reference proteome</keyword>
<proteinExistence type="inferred from homology"/>
<evidence type="ECO:0000256" key="2">
    <source>
        <dbReference type="ARBA" id="ARBA00022801"/>
    </source>
</evidence>
<evidence type="ECO:0000256" key="1">
    <source>
        <dbReference type="ARBA" id="ARBA00008106"/>
    </source>
</evidence>
<dbReference type="Gene3D" id="3.40.50.1000">
    <property type="entry name" value="HAD superfamily/HAD-like"/>
    <property type="match status" value="1"/>
</dbReference>
<dbReference type="SFLD" id="SFLDG01129">
    <property type="entry name" value="C1.5:_HAD__Beta-PGM__Phosphata"/>
    <property type="match status" value="1"/>
</dbReference>
<protein>
    <recommendedName>
        <fullName evidence="3">(S)-2-haloacid dehalogenase</fullName>
        <ecNumber evidence="3">3.8.1.2</ecNumber>
    </recommendedName>
    <alternativeName>
        <fullName evidence="3">2-haloalkanoic acid dehalogenase</fullName>
    </alternativeName>
    <alternativeName>
        <fullName evidence="3">Halocarboxylic acid halidohydrolase</fullName>
    </alternativeName>
    <alternativeName>
        <fullName evidence="3">L-2-haloacid dehalogenase</fullName>
    </alternativeName>
</protein>
<evidence type="ECO:0000313" key="5">
    <source>
        <dbReference type="Proteomes" id="UP001224644"/>
    </source>
</evidence>
<dbReference type="InterPro" id="IPR023198">
    <property type="entry name" value="PGP-like_dom2"/>
</dbReference>
<comment type="similarity">
    <text evidence="1 3">Belongs to the HAD-like hydrolase superfamily. S-2-haloalkanoic acid dehalogenase family.</text>
</comment>
<dbReference type="PANTHER" id="PTHR43316">
    <property type="entry name" value="HYDROLASE, HALOACID DELAHOGENASE-RELATED"/>
    <property type="match status" value="1"/>
</dbReference>
<dbReference type="InterPro" id="IPR023214">
    <property type="entry name" value="HAD_sf"/>
</dbReference>
<dbReference type="SUPFAM" id="SSF56784">
    <property type="entry name" value="HAD-like"/>
    <property type="match status" value="1"/>
</dbReference>
<dbReference type="InterPro" id="IPR036412">
    <property type="entry name" value="HAD-like_sf"/>
</dbReference>
<comment type="caution">
    <text evidence="4">The sequence shown here is derived from an EMBL/GenBank/DDBJ whole genome shotgun (WGS) entry which is preliminary data.</text>
</comment>
<dbReference type="InterPro" id="IPR006328">
    <property type="entry name" value="2-HAD"/>
</dbReference>
<keyword evidence="2 3" id="KW-0378">Hydrolase</keyword>
<dbReference type="Proteomes" id="UP001224644">
    <property type="component" value="Unassembled WGS sequence"/>
</dbReference>
<dbReference type="EC" id="3.8.1.2" evidence="3"/>
<dbReference type="Pfam" id="PF00702">
    <property type="entry name" value="Hydrolase"/>
    <property type="match status" value="1"/>
</dbReference>
<dbReference type="NCBIfam" id="TIGR01493">
    <property type="entry name" value="HAD-SF-IA-v2"/>
    <property type="match status" value="1"/>
</dbReference>
<sequence length="232" mass="23772">MSGPRPGAVRPKAVAFDIIGTVFSLEPLRAALVGLGLPAASAEFLYTATLRDTFALAATDGFAPFRAVMAGCLDEVLAREGVAASAADKQAALGRMASLPPHDDAGAAFAVLAEAGIRVFALSNGAAQTTQGLFDEAGLGERIERVLSVEQVGLSKPRPEVYRFAAETAGVAPGEMALVATHPWDIHGAKAAGLVGAYVARGLPFSPVLRPPDVTGETLLEAAEKLAALPDT</sequence>
<organism evidence="4 5">
    <name type="scientific">Methylobacterium adhaesivum</name>
    <dbReference type="NCBI Taxonomy" id="333297"/>
    <lineage>
        <taxon>Bacteria</taxon>
        <taxon>Pseudomonadati</taxon>
        <taxon>Pseudomonadota</taxon>
        <taxon>Alphaproteobacteria</taxon>
        <taxon>Hyphomicrobiales</taxon>
        <taxon>Methylobacteriaceae</taxon>
        <taxon>Methylobacterium</taxon>
    </lineage>
</organism>
<reference evidence="5" key="1">
    <citation type="journal article" date="2019" name="Int. J. Syst. Evol. Microbiol.">
        <title>The Global Catalogue of Microorganisms (GCM) 10K type strain sequencing project: providing services to taxonomists for standard genome sequencing and annotation.</title>
        <authorList>
            <consortium name="The Broad Institute Genomics Platform"/>
            <consortium name="The Broad Institute Genome Sequencing Center for Infectious Disease"/>
            <person name="Wu L."/>
            <person name="Ma J."/>
        </authorList>
    </citation>
    <scope>NUCLEOTIDE SEQUENCE [LARGE SCALE GENOMIC DNA]</scope>
    <source>
        <strain evidence="5">CECT 7069</strain>
    </source>
</reference>
<evidence type="ECO:0000313" key="4">
    <source>
        <dbReference type="EMBL" id="MDN3589649.1"/>
    </source>
</evidence>
<dbReference type="NCBIfam" id="TIGR01428">
    <property type="entry name" value="HAD_type_II"/>
    <property type="match status" value="1"/>
</dbReference>
<dbReference type="PRINTS" id="PR00413">
    <property type="entry name" value="HADHALOGNASE"/>
</dbReference>
<dbReference type="Gene3D" id="1.10.150.240">
    <property type="entry name" value="Putative phosphatase, domain 2"/>
    <property type="match status" value="1"/>
</dbReference>
<comment type="catalytic activity">
    <reaction evidence="3">
        <text>an (S)-2-haloacid + H2O = a (2R)-2-hydroxycarboxylate + a halide anion + H(+)</text>
        <dbReference type="Rhea" id="RHEA:11192"/>
        <dbReference type="ChEBI" id="CHEBI:15377"/>
        <dbReference type="ChEBI" id="CHEBI:15378"/>
        <dbReference type="ChEBI" id="CHEBI:16042"/>
        <dbReference type="ChEBI" id="CHEBI:58314"/>
        <dbReference type="ChEBI" id="CHEBI:137405"/>
        <dbReference type="EC" id="3.8.1.2"/>
    </reaction>
</comment>
<dbReference type="PANTHER" id="PTHR43316:SF3">
    <property type="entry name" value="HALOACID DEHALOGENASE, TYPE II (AFU_ORTHOLOGUE AFUA_2G07750)-RELATED"/>
    <property type="match status" value="1"/>
</dbReference>
<gene>
    <name evidence="4" type="ORF">QWZ12_03380</name>
</gene>
<accession>A0ABT8BCV3</accession>
<name>A0ABT8BCV3_9HYPH</name>